<reference evidence="1 2" key="1">
    <citation type="submission" date="2023-07" db="EMBL/GenBank/DDBJ databases">
        <title>Sequencing the genomes of 1000 actinobacteria strains.</title>
        <authorList>
            <person name="Klenk H.-P."/>
        </authorList>
    </citation>
    <scope>NUCLEOTIDE SEQUENCE [LARGE SCALE GENOMIC DNA]</scope>
    <source>
        <strain evidence="1 2">DSM 45554</strain>
    </source>
</reference>
<dbReference type="RefSeq" id="WP_274997416.1">
    <property type="nucleotide sequence ID" value="NZ_JAJQQP010000015.1"/>
</dbReference>
<dbReference type="EMBL" id="JAVDYE010000001">
    <property type="protein sequence ID" value="MDR7385078.1"/>
    <property type="molecule type" value="Genomic_DNA"/>
</dbReference>
<dbReference type="Proteomes" id="UP001183585">
    <property type="component" value="Unassembled WGS sequence"/>
</dbReference>
<protein>
    <submittedName>
        <fullName evidence="1">N-acetyltransferase YhbS</fullName>
    </submittedName>
</protein>
<evidence type="ECO:0000313" key="1">
    <source>
        <dbReference type="EMBL" id="MDR7385078.1"/>
    </source>
</evidence>
<sequence>MLIRKERPSDVPAVRAELSLVAESGSGAEVVGHVIAAHGRL</sequence>
<comment type="caution">
    <text evidence="1">The sequence shown here is derived from an EMBL/GenBank/DDBJ whole genome shotgun (WGS) entry which is preliminary data.</text>
</comment>
<gene>
    <name evidence="1" type="ORF">J2S48_004593</name>
</gene>
<evidence type="ECO:0000313" key="2">
    <source>
        <dbReference type="Proteomes" id="UP001183585"/>
    </source>
</evidence>
<accession>A0ABU2CUT7</accession>
<name>A0ABU2CUT7_9MICO</name>
<proteinExistence type="predicted"/>
<keyword evidence="2" id="KW-1185">Reference proteome</keyword>
<organism evidence="1 2">
    <name type="scientific">Promicromonospora iranensis</name>
    <dbReference type="NCBI Taxonomy" id="1105144"/>
    <lineage>
        <taxon>Bacteria</taxon>
        <taxon>Bacillati</taxon>
        <taxon>Actinomycetota</taxon>
        <taxon>Actinomycetes</taxon>
        <taxon>Micrococcales</taxon>
        <taxon>Promicromonosporaceae</taxon>
        <taxon>Promicromonospora</taxon>
    </lineage>
</organism>